<dbReference type="GO" id="GO:0016791">
    <property type="term" value="F:phosphatase activity"/>
    <property type="evidence" value="ECO:0007669"/>
    <property type="project" value="InterPro"/>
</dbReference>
<evidence type="ECO:0000256" key="9">
    <source>
        <dbReference type="ARBA" id="ARBA00031828"/>
    </source>
</evidence>
<feature type="active site" description="Proton donor" evidence="12">
    <location>
        <position position="10"/>
    </location>
</feature>
<evidence type="ECO:0000256" key="2">
    <source>
        <dbReference type="ARBA" id="ARBA00004496"/>
    </source>
</evidence>
<dbReference type="GO" id="GO:0005737">
    <property type="term" value="C:cytoplasm"/>
    <property type="evidence" value="ECO:0007669"/>
    <property type="project" value="UniProtKB-SubCell"/>
</dbReference>
<evidence type="ECO:0000313" key="16">
    <source>
        <dbReference type="EMBL" id="QOQ86764.1"/>
    </source>
</evidence>
<dbReference type="NCBIfam" id="NF006506">
    <property type="entry name" value="PRK08942.1"/>
    <property type="match status" value="1"/>
</dbReference>
<dbReference type="NCBIfam" id="TIGR00213">
    <property type="entry name" value="GmhB_yaeD"/>
    <property type="match status" value="1"/>
</dbReference>
<keyword evidence="8 11" id="KW-0119">Carbohydrate metabolism</keyword>
<comment type="subunit">
    <text evidence="3">Monomer.</text>
</comment>
<dbReference type="Proteomes" id="UP000594749">
    <property type="component" value="Chromosome"/>
</dbReference>
<feature type="binding site" evidence="15">
    <location>
        <position position="126"/>
    </location>
    <ligand>
        <name>Mg(2+)</name>
        <dbReference type="ChEBI" id="CHEBI:18420"/>
    </ligand>
</feature>
<dbReference type="InterPro" id="IPR004446">
    <property type="entry name" value="Heptose_bisP_phosphatase"/>
</dbReference>
<feature type="active site" description="Nucleophile" evidence="12">
    <location>
        <position position="8"/>
    </location>
</feature>
<dbReference type="Pfam" id="PF08645">
    <property type="entry name" value="PNK3P"/>
    <property type="match status" value="1"/>
</dbReference>
<feature type="site" description="Stabilizes the phosphoryl group" evidence="14">
    <location>
        <position position="101"/>
    </location>
</feature>
<feature type="binding site" evidence="13">
    <location>
        <begin position="16"/>
        <end position="19"/>
    </location>
    <ligand>
        <name>substrate</name>
    </ligand>
</feature>
<feature type="binding site" evidence="15">
    <location>
        <position position="99"/>
    </location>
    <ligand>
        <name>Zn(2+)</name>
        <dbReference type="ChEBI" id="CHEBI:29105"/>
    </ligand>
</feature>
<dbReference type="InterPro" id="IPR006549">
    <property type="entry name" value="HAD-SF_hydro_IIIA"/>
</dbReference>
<keyword evidence="4 11" id="KW-0963">Cytoplasm</keyword>
<dbReference type="OrthoDB" id="9814110at2"/>
<evidence type="ECO:0000256" key="1">
    <source>
        <dbReference type="ARBA" id="ARBA00001946"/>
    </source>
</evidence>
<gene>
    <name evidence="16" type="primary">gmhB</name>
    <name evidence="16" type="ORF">IMC76_05960</name>
</gene>
<dbReference type="Gene3D" id="3.40.50.1000">
    <property type="entry name" value="HAD superfamily/HAD-like"/>
    <property type="match status" value="1"/>
</dbReference>
<dbReference type="CDD" id="cd07503">
    <property type="entry name" value="HAD_HisB-N"/>
    <property type="match status" value="1"/>
</dbReference>
<comment type="similarity">
    <text evidence="10 11">Belongs to the gmhB family.</text>
</comment>
<dbReference type="InterPro" id="IPR036412">
    <property type="entry name" value="HAD-like_sf"/>
</dbReference>
<evidence type="ECO:0000256" key="5">
    <source>
        <dbReference type="ARBA" id="ARBA00022723"/>
    </source>
</evidence>
<protein>
    <recommendedName>
        <fullName evidence="9 11">D,D-heptose 1,7-bisphosphate phosphatase</fullName>
        <ecNumber evidence="11">3.1.3.-</ecNumber>
    </recommendedName>
</protein>
<dbReference type="EC" id="3.1.3.-" evidence="11"/>
<evidence type="ECO:0000256" key="4">
    <source>
        <dbReference type="ARBA" id="ARBA00022490"/>
    </source>
</evidence>
<evidence type="ECO:0000256" key="11">
    <source>
        <dbReference type="PIRNR" id="PIRNR004682"/>
    </source>
</evidence>
<feature type="binding site" evidence="15">
    <location>
        <position position="8"/>
    </location>
    <ligand>
        <name>Mg(2+)</name>
        <dbReference type="ChEBI" id="CHEBI:18420"/>
    </ligand>
</feature>
<name>A0A7M1LFC4_9BACT</name>
<feature type="binding site" evidence="15">
    <location>
        <position position="10"/>
    </location>
    <ligand>
        <name>Mg(2+)</name>
        <dbReference type="ChEBI" id="CHEBI:18420"/>
    </ligand>
</feature>
<organism evidence="16 17">
    <name type="scientific">Campylobacter corcagiensis</name>
    <dbReference type="NCBI Taxonomy" id="1448857"/>
    <lineage>
        <taxon>Bacteria</taxon>
        <taxon>Pseudomonadati</taxon>
        <taxon>Campylobacterota</taxon>
        <taxon>Epsilonproteobacteria</taxon>
        <taxon>Campylobacterales</taxon>
        <taxon>Campylobacteraceae</taxon>
        <taxon>Campylobacter</taxon>
    </lineage>
</organism>
<feature type="binding site" evidence="13">
    <location>
        <begin position="8"/>
        <end position="10"/>
    </location>
    <ligand>
        <name>substrate</name>
    </ligand>
</feature>
<feature type="binding site" evidence="13">
    <location>
        <begin position="100"/>
        <end position="101"/>
    </location>
    <ligand>
        <name>substrate</name>
    </ligand>
</feature>
<proteinExistence type="inferred from homology"/>
<dbReference type="EMBL" id="CP063078">
    <property type="protein sequence ID" value="QOQ86764.1"/>
    <property type="molecule type" value="Genomic_DNA"/>
</dbReference>
<dbReference type="FunFam" id="3.40.50.1000:FF:000037">
    <property type="entry name" value="D,D-heptose 1,7-bisphosphate phosphatase"/>
    <property type="match status" value="1"/>
</dbReference>
<dbReference type="RefSeq" id="WP_034971506.1">
    <property type="nucleotide sequence ID" value="NZ_CP053842.1"/>
</dbReference>
<evidence type="ECO:0000256" key="13">
    <source>
        <dbReference type="PIRSR" id="PIRSR004682-2"/>
    </source>
</evidence>
<dbReference type="NCBIfam" id="TIGR01656">
    <property type="entry name" value="Histidinol-ppas"/>
    <property type="match status" value="1"/>
</dbReference>
<evidence type="ECO:0000256" key="14">
    <source>
        <dbReference type="PIRSR" id="PIRSR004682-3"/>
    </source>
</evidence>
<reference evidence="16 17" key="1">
    <citation type="submission" date="2020-10" db="EMBL/GenBank/DDBJ databases">
        <title>Campylobacter and Helicobacter PacBio genomes.</title>
        <authorList>
            <person name="Lane C."/>
        </authorList>
    </citation>
    <scope>NUCLEOTIDE SEQUENCE [LARGE SCALE GENOMIC DNA]</scope>
    <source>
        <strain evidence="16 17">2016D-0077</strain>
    </source>
</reference>
<dbReference type="InterPro" id="IPR023214">
    <property type="entry name" value="HAD_sf"/>
</dbReference>
<comment type="cofactor">
    <cofactor evidence="15">
        <name>Zn(2+)</name>
        <dbReference type="ChEBI" id="CHEBI:29105"/>
    </cofactor>
</comment>
<dbReference type="AlphaFoldDB" id="A0A7M1LFC4"/>
<dbReference type="PIRSF" id="PIRSF004682">
    <property type="entry name" value="GmhB"/>
    <property type="match status" value="1"/>
</dbReference>
<dbReference type="GO" id="GO:0046872">
    <property type="term" value="F:metal ion binding"/>
    <property type="evidence" value="ECO:0007669"/>
    <property type="project" value="UniProtKB-KW"/>
</dbReference>
<evidence type="ECO:0000256" key="10">
    <source>
        <dbReference type="ARBA" id="ARBA00061616"/>
    </source>
</evidence>
<dbReference type="PANTHER" id="PTHR42891">
    <property type="entry name" value="D-GLYCERO-BETA-D-MANNO-HEPTOSE-1,7-BISPHOSPHATE 7-PHOSPHATASE"/>
    <property type="match status" value="1"/>
</dbReference>
<feature type="site" description="Contributes to substrate recognition" evidence="14">
    <location>
        <position position="100"/>
    </location>
</feature>
<keyword evidence="15" id="KW-0460">Magnesium</keyword>
<feature type="binding site" evidence="13">
    <location>
        <begin position="50"/>
        <end position="53"/>
    </location>
    <ligand>
        <name>substrate</name>
    </ligand>
</feature>
<feature type="binding site" evidence="15">
    <location>
        <position position="91"/>
    </location>
    <ligand>
        <name>Zn(2+)</name>
        <dbReference type="ChEBI" id="CHEBI:29105"/>
    </ligand>
</feature>
<evidence type="ECO:0000256" key="15">
    <source>
        <dbReference type="PIRSR" id="PIRSR004682-4"/>
    </source>
</evidence>
<feature type="binding site" evidence="15">
    <location>
        <position position="89"/>
    </location>
    <ligand>
        <name>Zn(2+)</name>
        <dbReference type="ChEBI" id="CHEBI:29105"/>
    </ligand>
</feature>
<keyword evidence="6 11" id="KW-0378">Hydrolase</keyword>
<evidence type="ECO:0000313" key="17">
    <source>
        <dbReference type="Proteomes" id="UP000594749"/>
    </source>
</evidence>
<dbReference type="NCBIfam" id="TIGR01662">
    <property type="entry name" value="HAD-SF-IIIA"/>
    <property type="match status" value="1"/>
</dbReference>
<sequence length="170" mass="19815">MIKALFLDRDGVINEDFGYVYKEENFKFMDDVFEVLRYYQNLGYELFIITNQSGIARGYYTKDEFLNLTKFMLNELEKEQIYIKKVYFCPHSPDDNCSCRKPKPGMILKAKDEFDIDLKKSIFFGDKISDMGAGKAAGVGDLYLINSKLNPQHNTYFKTFKNILQTIPNS</sequence>
<keyword evidence="17" id="KW-1185">Reference proteome</keyword>
<dbReference type="PANTHER" id="PTHR42891:SF1">
    <property type="entry name" value="D-GLYCERO-BETA-D-MANNO-HEPTOSE-1,7-BISPHOSPHATE 7-PHOSPHATASE"/>
    <property type="match status" value="1"/>
</dbReference>
<dbReference type="GO" id="GO:0005975">
    <property type="term" value="P:carbohydrate metabolic process"/>
    <property type="evidence" value="ECO:0007669"/>
    <property type="project" value="InterPro"/>
</dbReference>
<comment type="subcellular location">
    <subcellularLocation>
        <location evidence="2 11">Cytoplasm</location>
    </subcellularLocation>
</comment>
<feature type="binding site" evidence="15">
    <location>
        <position position="97"/>
    </location>
    <ligand>
        <name>Zn(2+)</name>
        <dbReference type="ChEBI" id="CHEBI:29105"/>
    </ligand>
</feature>
<dbReference type="SUPFAM" id="SSF56784">
    <property type="entry name" value="HAD-like"/>
    <property type="match status" value="1"/>
</dbReference>
<dbReference type="InterPro" id="IPR013954">
    <property type="entry name" value="PNK3P"/>
</dbReference>
<evidence type="ECO:0000256" key="3">
    <source>
        <dbReference type="ARBA" id="ARBA00011245"/>
    </source>
</evidence>
<feature type="site" description="Stabilizes the phosphoryl group" evidence="14">
    <location>
        <position position="50"/>
    </location>
</feature>
<dbReference type="InterPro" id="IPR006543">
    <property type="entry name" value="Histidinol-phos"/>
</dbReference>
<feature type="binding site" evidence="13">
    <location>
        <position position="127"/>
    </location>
    <ligand>
        <name>substrate</name>
    </ligand>
</feature>
<keyword evidence="5 15" id="KW-0479">Metal-binding</keyword>
<comment type="cofactor">
    <cofactor evidence="1 15">
        <name>Mg(2+)</name>
        <dbReference type="ChEBI" id="CHEBI:18420"/>
    </cofactor>
</comment>
<evidence type="ECO:0000256" key="8">
    <source>
        <dbReference type="ARBA" id="ARBA00023277"/>
    </source>
</evidence>
<evidence type="ECO:0000256" key="12">
    <source>
        <dbReference type="PIRSR" id="PIRSR004682-1"/>
    </source>
</evidence>
<feature type="binding site" evidence="15">
    <location>
        <position position="127"/>
    </location>
    <ligand>
        <name>Mg(2+)</name>
        <dbReference type="ChEBI" id="CHEBI:18420"/>
    </ligand>
</feature>
<accession>A0A7M1LFC4</accession>
<keyword evidence="7 15" id="KW-0862">Zinc</keyword>
<evidence type="ECO:0000256" key="6">
    <source>
        <dbReference type="ARBA" id="ARBA00022801"/>
    </source>
</evidence>
<evidence type="ECO:0000256" key="7">
    <source>
        <dbReference type="ARBA" id="ARBA00022833"/>
    </source>
</evidence>